<dbReference type="GO" id="GO:0055085">
    <property type="term" value="P:transmembrane transport"/>
    <property type="evidence" value="ECO:0007669"/>
    <property type="project" value="InterPro"/>
</dbReference>
<feature type="transmembrane region" description="Helical" evidence="2">
    <location>
        <begin position="12"/>
        <end position="33"/>
    </location>
</feature>
<dbReference type="GO" id="GO:0016020">
    <property type="term" value="C:membrane"/>
    <property type="evidence" value="ECO:0007669"/>
    <property type="project" value="InterPro"/>
</dbReference>
<evidence type="ECO:0000313" key="3">
    <source>
        <dbReference type="EMBL" id="CAF5062782.1"/>
    </source>
</evidence>
<gene>
    <name evidence="3" type="ORF">BYL167_LOCUS59501</name>
</gene>
<dbReference type="InterPro" id="IPR036259">
    <property type="entry name" value="MFS_trans_sf"/>
</dbReference>
<dbReference type="SUPFAM" id="SSF103473">
    <property type="entry name" value="MFS general substrate transporter"/>
    <property type="match status" value="1"/>
</dbReference>
<dbReference type="Pfam" id="PF03137">
    <property type="entry name" value="OATP"/>
    <property type="match status" value="1"/>
</dbReference>
<feature type="transmembrane region" description="Helical" evidence="2">
    <location>
        <begin position="99"/>
        <end position="124"/>
    </location>
</feature>
<feature type="transmembrane region" description="Helical" evidence="2">
    <location>
        <begin position="53"/>
        <end position="72"/>
    </location>
</feature>
<sequence length="153" mass="17255">RCKERKCTINLVLTLCGAFIVIFMSCCVIIPALKCILESVEPTHRAFSLGFKSTITKLFGYLPGTILFGTIIDRTCKTWIRETCGYKYQCKHYNNKRMAISLALLGFGFRSLSAMLCGISWYAYAKTSDSESEERKSKIIKTTTISTITTVEM</sequence>
<dbReference type="PANTHER" id="PTHR11388:SF100">
    <property type="entry name" value="SOLUTE CARRIER ORGANIC ANION TRANSPORTER FAMILY MEMBER 4A1"/>
    <property type="match status" value="1"/>
</dbReference>
<dbReference type="InterPro" id="IPR004156">
    <property type="entry name" value="OATP"/>
</dbReference>
<feature type="non-terminal residue" evidence="3">
    <location>
        <position position="1"/>
    </location>
</feature>
<evidence type="ECO:0000313" key="4">
    <source>
        <dbReference type="Proteomes" id="UP000681967"/>
    </source>
</evidence>
<accession>A0A8S3EMA6</accession>
<keyword evidence="1" id="KW-1015">Disulfide bond</keyword>
<reference evidence="3" key="1">
    <citation type="submission" date="2021-02" db="EMBL/GenBank/DDBJ databases">
        <authorList>
            <person name="Nowell W R."/>
        </authorList>
    </citation>
    <scope>NUCLEOTIDE SEQUENCE</scope>
</reference>
<dbReference type="Proteomes" id="UP000681967">
    <property type="component" value="Unassembled WGS sequence"/>
</dbReference>
<dbReference type="PANTHER" id="PTHR11388">
    <property type="entry name" value="ORGANIC ANION TRANSPORTER"/>
    <property type="match status" value="1"/>
</dbReference>
<organism evidence="3 4">
    <name type="scientific">Rotaria magnacalcarata</name>
    <dbReference type="NCBI Taxonomy" id="392030"/>
    <lineage>
        <taxon>Eukaryota</taxon>
        <taxon>Metazoa</taxon>
        <taxon>Spiralia</taxon>
        <taxon>Gnathifera</taxon>
        <taxon>Rotifera</taxon>
        <taxon>Eurotatoria</taxon>
        <taxon>Bdelloidea</taxon>
        <taxon>Philodinida</taxon>
        <taxon>Philodinidae</taxon>
        <taxon>Rotaria</taxon>
    </lineage>
</organism>
<dbReference type="AlphaFoldDB" id="A0A8S3EMA6"/>
<proteinExistence type="predicted"/>
<keyword evidence="2" id="KW-0472">Membrane</keyword>
<evidence type="ECO:0000256" key="2">
    <source>
        <dbReference type="SAM" id="Phobius"/>
    </source>
</evidence>
<name>A0A8S3EMA6_9BILA</name>
<protein>
    <submittedName>
        <fullName evidence="3">Uncharacterized protein</fullName>
    </submittedName>
</protein>
<dbReference type="EMBL" id="CAJOBH010228755">
    <property type="protein sequence ID" value="CAF5062782.1"/>
    <property type="molecule type" value="Genomic_DNA"/>
</dbReference>
<evidence type="ECO:0000256" key="1">
    <source>
        <dbReference type="ARBA" id="ARBA00023157"/>
    </source>
</evidence>
<keyword evidence="2" id="KW-1133">Transmembrane helix</keyword>
<comment type="caution">
    <text evidence="3">The sequence shown here is derived from an EMBL/GenBank/DDBJ whole genome shotgun (WGS) entry which is preliminary data.</text>
</comment>
<keyword evidence="2" id="KW-0812">Transmembrane</keyword>